<comment type="caution">
    <text evidence="2">The sequence shown here is derived from an EMBL/GenBank/DDBJ whole genome shotgun (WGS) entry which is preliminary data.</text>
</comment>
<keyword evidence="3" id="KW-1185">Reference proteome</keyword>
<reference evidence="2" key="1">
    <citation type="submission" date="2021-06" db="EMBL/GenBank/DDBJ databases">
        <title>Parelaphostrongylus tenuis whole genome reference sequence.</title>
        <authorList>
            <person name="Garwood T.J."/>
            <person name="Larsen P.A."/>
            <person name="Fountain-Jones N.M."/>
            <person name="Garbe J.R."/>
            <person name="Macchietto M.G."/>
            <person name="Kania S.A."/>
            <person name="Gerhold R.W."/>
            <person name="Richards J.E."/>
            <person name="Wolf T.M."/>
        </authorList>
    </citation>
    <scope>NUCLEOTIDE SEQUENCE</scope>
    <source>
        <strain evidence="2">MNPRO001-30</strain>
        <tissue evidence="2">Meninges</tissue>
    </source>
</reference>
<name>A0AAD5LWN4_PARTN</name>
<gene>
    <name evidence="2" type="ORF">KIN20_003015</name>
</gene>
<proteinExistence type="predicted"/>
<sequence length="158" mass="18671">MRRPPRSFCRPATPERNAFIVCLIVSSFLYAVFIVRLERIGIFHAKLPPSGINRESFVKEKLLVVIRFRCYVQWYYEYPDKTSNCLKLLSDYIHQTTVLAEQEPRLSSVEYASPKRARRRFNFRTRNPLARPASRLQRKSSHPAFFPIHKEDEYSSSN</sequence>
<keyword evidence="1" id="KW-0472">Membrane</keyword>
<feature type="transmembrane region" description="Helical" evidence="1">
    <location>
        <begin position="18"/>
        <end position="37"/>
    </location>
</feature>
<dbReference type="Proteomes" id="UP001196413">
    <property type="component" value="Unassembled WGS sequence"/>
</dbReference>
<accession>A0AAD5LWN4</accession>
<organism evidence="2 3">
    <name type="scientific">Parelaphostrongylus tenuis</name>
    <name type="common">Meningeal worm</name>
    <dbReference type="NCBI Taxonomy" id="148309"/>
    <lineage>
        <taxon>Eukaryota</taxon>
        <taxon>Metazoa</taxon>
        <taxon>Ecdysozoa</taxon>
        <taxon>Nematoda</taxon>
        <taxon>Chromadorea</taxon>
        <taxon>Rhabditida</taxon>
        <taxon>Rhabditina</taxon>
        <taxon>Rhabditomorpha</taxon>
        <taxon>Strongyloidea</taxon>
        <taxon>Metastrongylidae</taxon>
        <taxon>Parelaphostrongylus</taxon>
    </lineage>
</organism>
<evidence type="ECO:0000313" key="2">
    <source>
        <dbReference type="EMBL" id="KAJ1347850.1"/>
    </source>
</evidence>
<keyword evidence="1" id="KW-1133">Transmembrane helix</keyword>
<protein>
    <submittedName>
        <fullName evidence="2">Uncharacterized protein</fullName>
    </submittedName>
</protein>
<dbReference type="AlphaFoldDB" id="A0AAD5LWN4"/>
<evidence type="ECO:0000256" key="1">
    <source>
        <dbReference type="SAM" id="Phobius"/>
    </source>
</evidence>
<keyword evidence="1" id="KW-0812">Transmembrane</keyword>
<dbReference type="EMBL" id="JAHQIW010000389">
    <property type="protein sequence ID" value="KAJ1347850.1"/>
    <property type="molecule type" value="Genomic_DNA"/>
</dbReference>
<evidence type="ECO:0000313" key="3">
    <source>
        <dbReference type="Proteomes" id="UP001196413"/>
    </source>
</evidence>